<dbReference type="InterPro" id="IPR011990">
    <property type="entry name" value="TPR-like_helical_dom_sf"/>
</dbReference>
<dbReference type="Pfam" id="PF13041">
    <property type="entry name" value="PPR_2"/>
    <property type="match status" value="3"/>
</dbReference>
<feature type="repeat" description="PPR" evidence="3">
    <location>
        <begin position="438"/>
        <end position="472"/>
    </location>
</feature>
<dbReference type="InterPro" id="IPR002885">
    <property type="entry name" value="PPR_rpt"/>
</dbReference>
<dbReference type="AlphaFoldDB" id="A0AAW2NKB4"/>
<feature type="repeat" description="PPR" evidence="3">
    <location>
        <begin position="226"/>
        <end position="260"/>
    </location>
</feature>
<reference evidence="4" key="2">
    <citation type="journal article" date="2024" name="Plant">
        <title>Genomic evolution and insights into agronomic trait innovations of Sesamum species.</title>
        <authorList>
            <person name="Miao H."/>
            <person name="Wang L."/>
            <person name="Qu L."/>
            <person name="Liu H."/>
            <person name="Sun Y."/>
            <person name="Le M."/>
            <person name="Wang Q."/>
            <person name="Wei S."/>
            <person name="Zheng Y."/>
            <person name="Lin W."/>
            <person name="Duan Y."/>
            <person name="Cao H."/>
            <person name="Xiong S."/>
            <person name="Wang X."/>
            <person name="Wei L."/>
            <person name="Li C."/>
            <person name="Ma Q."/>
            <person name="Ju M."/>
            <person name="Zhao R."/>
            <person name="Li G."/>
            <person name="Mu C."/>
            <person name="Tian Q."/>
            <person name="Mei H."/>
            <person name="Zhang T."/>
            <person name="Gao T."/>
            <person name="Zhang H."/>
        </authorList>
    </citation>
    <scope>NUCLEOTIDE SEQUENCE</scope>
    <source>
        <strain evidence="4">G01</strain>
    </source>
</reference>
<feature type="repeat" description="PPR" evidence="3">
    <location>
        <begin position="368"/>
        <end position="402"/>
    </location>
</feature>
<feature type="repeat" description="PPR" evidence="3">
    <location>
        <begin position="333"/>
        <end position="367"/>
    </location>
</feature>
<sequence length="663" mass="75292">MICFSRIPVLVEATYKFYCSAFGLDMVIMVEMLNNLPACSISMYRNSHQTHWFCCSRRHDLRTHLQCIGGSAYLSWRLNIKMHSAKNHGFGVVALAEGSSTWLGIGIKTPCMMPNKVARLEFESDCDEGRIALFEGKEGFSENCPQNTLPPWGNLSGQELEYQNNLDDSSRISMKTIDDIDNERYYLEERNEEILSKRILTLSRSNKVRSALALYRSMEFSDLLPNSHACNSLLSCLSRNGRLDDALKIFEFMKTREIITGHTYSLILKAVANDRGCDIALSMFEEAEGASKTRKYMDTIVYNTMLAIFGKLNNWVQAERMWRKLQDNGHVGTVVTYRLLVCIFVRCGRNELALDAYHEMVQNGLCPGDDSMQAIIGACTREGKWDMALNVLQSMLNSELKPTLTACNALINSLGKAAKVEHAFKVYGLLRSLGYKPDAYTWNALLVALNRANRHADALRLFETIRREDSTVLNLHIYNTCLLSCQRLGLWERAMQLLWEMEDSVFPVSVTSYNLVIGACEAARKPKVALRVYEHMVQQKQSPDIFTLLSLIRGCIWGSLWNEVEEILNSAPNGSLYNAAIQGICLRSKTDLARKLYVKMREIGLKPDGKTRALMLQNLPKDHKRPDSILYRFSDILQPLSVNYSVTSLMYRRLALESLQLVS</sequence>
<comment type="caution">
    <text evidence="4">The sequence shown here is derived from an EMBL/GenBank/DDBJ whole genome shotgun (WGS) entry which is preliminary data.</text>
</comment>
<organism evidence="4">
    <name type="scientific">Sesamum angustifolium</name>
    <dbReference type="NCBI Taxonomy" id="2727405"/>
    <lineage>
        <taxon>Eukaryota</taxon>
        <taxon>Viridiplantae</taxon>
        <taxon>Streptophyta</taxon>
        <taxon>Embryophyta</taxon>
        <taxon>Tracheophyta</taxon>
        <taxon>Spermatophyta</taxon>
        <taxon>Magnoliopsida</taxon>
        <taxon>eudicotyledons</taxon>
        <taxon>Gunneridae</taxon>
        <taxon>Pentapetalae</taxon>
        <taxon>asterids</taxon>
        <taxon>lamiids</taxon>
        <taxon>Lamiales</taxon>
        <taxon>Pedaliaceae</taxon>
        <taxon>Sesamum</taxon>
    </lineage>
</organism>
<name>A0AAW2NKB4_9LAMI</name>
<gene>
    <name evidence="4" type="ORF">Sangu_1270200</name>
</gene>
<evidence type="ECO:0000256" key="1">
    <source>
        <dbReference type="ARBA" id="ARBA00007626"/>
    </source>
</evidence>
<dbReference type="PANTHER" id="PTHR46128:SF193">
    <property type="entry name" value="TETRATRICOPEPTIDE-LIKE HELICAL DOMAIN SUPERFAMILY"/>
    <property type="match status" value="1"/>
</dbReference>
<evidence type="ECO:0000313" key="4">
    <source>
        <dbReference type="EMBL" id="KAL0343828.1"/>
    </source>
</evidence>
<dbReference type="PANTHER" id="PTHR46128">
    <property type="entry name" value="MITOCHONDRIAL GROUP I INTRON SPLICING FACTOR CCM1"/>
    <property type="match status" value="1"/>
</dbReference>
<feature type="repeat" description="PPR" evidence="3">
    <location>
        <begin position="298"/>
        <end position="332"/>
    </location>
</feature>
<keyword evidence="2" id="KW-0677">Repeat</keyword>
<feature type="repeat" description="PPR" evidence="3">
    <location>
        <begin position="403"/>
        <end position="437"/>
    </location>
</feature>
<dbReference type="EMBL" id="JACGWK010000007">
    <property type="protein sequence ID" value="KAL0343828.1"/>
    <property type="molecule type" value="Genomic_DNA"/>
</dbReference>
<dbReference type="InterPro" id="IPR050872">
    <property type="entry name" value="PPR_P_subfamily"/>
</dbReference>
<feature type="repeat" description="PPR" evidence="3">
    <location>
        <begin position="573"/>
        <end position="607"/>
    </location>
</feature>
<dbReference type="Pfam" id="PF01535">
    <property type="entry name" value="PPR"/>
    <property type="match status" value="5"/>
</dbReference>
<protein>
    <submittedName>
        <fullName evidence="4">Pentatricopeptide repeat-containing protein</fullName>
    </submittedName>
</protein>
<feature type="repeat" description="PPR" evidence="3">
    <location>
        <begin position="509"/>
        <end position="543"/>
    </location>
</feature>
<dbReference type="PROSITE" id="PS51375">
    <property type="entry name" value="PPR"/>
    <property type="match status" value="8"/>
</dbReference>
<accession>A0AAW2NKB4</accession>
<evidence type="ECO:0000256" key="2">
    <source>
        <dbReference type="ARBA" id="ARBA00022737"/>
    </source>
</evidence>
<dbReference type="Gene3D" id="1.25.40.10">
    <property type="entry name" value="Tetratricopeptide repeat domain"/>
    <property type="match status" value="3"/>
</dbReference>
<evidence type="ECO:0000256" key="3">
    <source>
        <dbReference type="PROSITE-ProRule" id="PRU00708"/>
    </source>
</evidence>
<dbReference type="NCBIfam" id="TIGR00756">
    <property type="entry name" value="PPR"/>
    <property type="match status" value="6"/>
</dbReference>
<proteinExistence type="inferred from homology"/>
<comment type="similarity">
    <text evidence="1">Belongs to the PPR family. P subfamily.</text>
</comment>
<reference evidence="4" key="1">
    <citation type="submission" date="2020-06" db="EMBL/GenBank/DDBJ databases">
        <authorList>
            <person name="Li T."/>
            <person name="Hu X."/>
            <person name="Zhang T."/>
            <person name="Song X."/>
            <person name="Zhang H."/>
            <person name="Dai N."/>
            <person name="Sheng W."/>
            <person name="Hou X."/>
            <person name="Wei L."/>
        </authorList>
    </citation>
    <scope>NUCLEOTIDE SEQUENCE</scope>
    <source>
        <strain evidence="4">G01</strain>
        <tissue evidence="4">Leaf</tissue>
    </source>
</reference>